<feature type="transmembrane region" description="Helical" evidence="8">
    <location>
        <begin position="149"/>
        <end position="166"/>
    </location>
</feature>
<accession>A0A2V5JWM9</accession>
<evidence type="ECO:0000256" key="7">
    <source>
        <dbReference type="ARBA" id="ARBA00023136"/>
    </source>
</evidence>
<reference evidence="9 10" key="1">
    <citation type="submission" date="2018-05" db="EMBL/GenBank/DDBJ databases">
        <title>Paenibacillus flagellatus sp. nov., isolated from selenium mineral soil.</title>
        <authorList>
            <person name="Dai X."/>
        </authorList>
    </citation>
    <scope>NUCLEOTIDE SEQUENCE [LARGE SCALE GENOMIC DNA]</scope>
    <source>
        <strain evidence="9 10">DXL2</strain>
    </source>
</reference>
<dbReference type="EMBL" id="QJVJ01000014">
    <property type="protein sequence ID" value="PYI51209.1"/>
    <property type="molecule type" value="Genomic_DNA"/>
</dbReference>
<organism evidence="9 10">
    <name type="scientific">Paenibacillus flagellatus</name>
    <dbReference type="NCBI Taxonomy" id="2211139"/>
    <lineage>
        <taxon>Bacteria</taxon>
        <taxon>Bacillati</taxon>
        <taxon>Bacillota</taxon>
        <taxon>Bacilli</taxon>
        <taxon>Bacillales</taxon>
        <taxon>Paenibacillaceae</taxon>
        <taxon>Paenibacillus</taxon>
    </lineage>
</organism>
<dbReference type="AlphaFoldDB" id="A0A2V5JWM9"/>
<feature type="transmembrane region" description="Helical" evidence="8">
    <location>
        <begin position="85"/>
        <end position="104"/>
    </location>
</feature>
<feature type="transmembrane region" description="Helical" evidence="8">
    <location>
        <begin position="12"/>
        <end position="31"/>
    </location>
</feature>
<comment type="caution">
    <text evidence="9">The sequence shown here is derived from an EMBL/GenBank/DDBJ whole genome shotgun (WGS) entry which is preliminary data.</text>
</comment>
<evidence type="ECO:0000256" key="8">
    <source>
        <dbReference type="SAM" id="Phobius"/>
    </source>
</evidence>
<keyword evidence="5 8" id="KW-0812">Transmembrane</keyword>
<dbReference type="PANTHER" id="PTHR34975">
    <property type="entry name" value="SPORE GERMINATION PROTEIN A2"/>
    <property type="match status" value="1"/>
</dbReference>
<feature type="transmembrane region" description="Helical" evidence="8">
    <location>
        <begin position="116"/>
        <end position="137"/>
    </location>
</feature>
<evidence type="ECO:0000256" key="4">
    <source>
        <dbReference type="ARBA" id="ARBA00022544"/>
    </source>
</evidence>
<protein>
    <submittedName>
        <fullName evidence="9">Spore gernimation protein</fullName>
    </submittedName>
</protein>
<dbReference type="Proteomes" id="UP000247476">
    <property type="component" value="Unassembled WGS sequence"/>
</dbReference>
<dbReference type="OrthoDB" id="2380120at2"/>
<feature type="transmembrane region" description="Helical" evidence="8">
    <location>
        <begin position="186"/>
        <end position="207"/>
    </location>
</feature>
<evidence type="ECO:0000256" key="3">
    <source>
        <dbReference type="ARBA" id="ARBA00022448"/>
    </source>
</evidence>
<evidence type="ECO:0000256" key="2">
    <source>
        <dbReference type="ARBA" id="ARBA00007998"/>
    </source>
</evidence>
<keyword evidence="6 8" id="KW-1133">Transmembrane helix</keyword>
<evidence type="ECO:0000313" key="9">
    <source>
        <dbReference type="EMBL" id="PYI51209.1"/>
    </source>
</evidence>
<dbReference type="InterPro" id="IPR004761">
    <property type="entry name" value="Spore_GerAB"/>
</dbReference>
<feature type="transmembrane region" description="Helical" evidence="8">
    <location>
        <begin position="338"/>
        <end position="359"/>
    </location>
</feature>
<name>A0A2V5JWM9_9BACL</name>
<evidence type="ECO:0000256" key="5">
    <source>
        <dbReference type="ARBA" id="ARBA00022692"/>
    </source>
</evidence>
<dbReference type="RefSeq" id="WP_110843053.1">
    <property type="nucleotide sequence ID" value="NZ_QJVJ01000014.1"/>
</dbReference>
<evidence type="ECO:0000313" key="10">
    <source>
        <dbReference type="Proteomes" id="UP000247476"/>
    </source>
</evidence>
<dbReference type="GO" id="GO:0009847">
    <property type="term" value="P:spore germination"/>
    <property type="evidence" value="ECO:0007669"/>
    <property type="project" value="InterPro"/>
</dbReference>
<sequence>MKGYEARGMYPFELWITIASWALGVGILTLPRLLAHSCETSDGWISLVIGGTLAAFFSWISLTLTLRFPGATFYEYTSRIVTKPVACVLTLLMAVHFLTFPAYVTRVLSDISRLYLLYRTPMEVLTLAFILILAYAASGSRAGLIRLNVLFLPIVLFILVAALGLNGKDVETDNLLPAFVTPSGRIWEGVQTGAFSFISSDILLFYGTLLERKKGAARAVWIGMAIITILYILIYIVSVGVFSREATEQIMYPTIEMAKKVEFPGVLFERFELIFLTTWIMTIFNTCVMALDISVWSVRMIFPKWNKTLTTVSLSTLVYIATAIPANTPERDAFGQWIGYDGLVLAILLPTLLLVIAMLRRIPHQT</sequence>
<dbReference type="Pfam" id="PF03845">
    <property type="entry name" value="Spore_permease"/>
    <property type="match status" value="1"/>
</dbReference>
<gene>
    <name evidence="9" type="ORF">DLM86_26360</name>
</gene>
<comment type="subcellular location">
    <subcellularLocation>
        <location evidence="1">Membrane</location>
        <topology evidence="1">Multi-pass membrane protein</topology>
    </subcellularLocation>
</comment>
<comment type="similarity">
    <text evidence="2">Belongs to the amino acid-polyamine-organocation (APC) superfamily. Spore germination protein (SGP) (TC 2.A.3.9) family.</text>
</comment>
<keyword evidence="7 8" id="KW-0472">Membrane</keyword>
<evidence type="ECO:0000256" key="1">
    <source>
        <dbReference type="ARBA" id="ARBA00004141"/>
    </source>
</evidence>
<evidence type="ECO:0000256" key="6">
    <source>
        <dbReference type="ARBA" id="ARBA00022989"/>
    </source>
</evidence>
<dbReference type="PANTHER" id="PTHR34975:SF2">
    <property type="entry name" value="SPORE GERMINATION PROTEIN A2"/>
    <property type="match status" value="1"/>
</dbReference>
<keyword evidence="4" id="KW-0309">Germination</keyword>
<feature type="transmembrane region" description="Helical" evidence="8">
    <location>
        <begin position="219"/>
        <end position="242"/>
    </location>
</feature>
<feature type="transmembrane region" description="Helical" evidence="8">
    <location>
        <begin position="308"/>
        <end position="326"/>
    </location>
</feature>
<proteinExistence type="inferred from homology"/>
<dbReference type="GO" id="GO:0016020">
    <property type="term" value="C:membrane"/>
    <property type="evidence" value="ECO:0007669"/>
    <property type="project" value="UniProtKB-SubCell"/>
</dbReference>
<keyword evidence="3" id="KW-0813">Transport</keyword>
<feature type="transmembrane region" description="Helical" evidence="8">
    <location>
        <begin position="43"/>
        <end position="64"/>
    </location>
</feature>
<feature type="transmembrane region" description="Helical" evidence="8">
    <location>
        <begin position="273"/>
        <end position="296"/>
    </location>
</feature>
<dbReference type="NCBIfam" id="TIGR00912">
    <property type="entry name" value="2A0309"/>
    <property type="match status" value="1"/>
</dbReference>
<keyword evidence="10" id="KW-1185">Reference proteome</keyword>